<dbReference type="Pfam" id="PF18962">
    <property type="entry name" value="Por_Secre_tail"/>
    <property type="match status" value="1"/>
</dbReference>
<sequence length="603" mass="65740">MKTKISFIAFLIALSTNFLFAQHENDNWLFGNSKWNFDNTSPNGFAHTTNLSRYIRYISSVASDKNTGDLLFSSNGYTVYNKNNAIMQDGDHLFGPSNMNSLYQIRGNPSDQSSIIVPVPNSSTKYYVFFINGNRIANDDVTFLATTSTNYGLGYAVVDLSFNGGLGKVTSKGMLFTNSETNALTSTIASDGNSYWIVTANNGNFLSYKLDASGLNTTPVVSPAPASGNFFKISPNGKKLLTRINKYPTMGVYLYDFNNTSGSITNQFNIVPNALISNYMDAADFANSAEFSSDSNIVYFTISAGCLCGTANSESGIAMYNISTNQLVGYNPALPGTFKFEFPFILRGVSATLQRAKNGKIYLIQSYKFKFVEVDKTELVVFGSTINGTYYSYDWGVINTPDVWNTSVNPVTTIVPQKGTLNGYSFPQLIPTSDNIVNPCPDVLYITTPVTSSQVYQAGKSIFASSTINDNLSVEYKAGLNVNLNPGFFVKGDLRGNFKAYISPCTINNLSKVGANNIEPTFAKTNTIAASEVKIYPNPASTVVKIDTGKNKLMGWTLYDLSGKNVLNGNDVSVPVENLPKSAYLLMIKLDNGTNVSKKIIVQ</sequence>
<dbReference type="Proteomes" id="UP000182034">
    <property type="component" value="Unassembled WGS sequence"/>
</dbReference>
<proteinExistence type="predicted"/>
<evidence type="ECO:0000256" key="1">
    <source>
        <dbReference type="ARBA" id="ARBA00022729"/>
    </source>
</evidence>
<evidence type="ECO:0000256" key="2">
    <source>
        <dbReference type="SAM" id="SignalP"/>
    </source>
</evidence>
<dbReference type="EMBL" id="FPKW01000021">
    <property type="protein sequence ID" value="SFZ96532.1"/>
    <property type="molecule type" value="Genomic_DNA"/>
</dbReference>
<organism evidence="4 5">
    <name type="scientific">Chryseobacterium limigenitum</name>
    <dbReference type="NCBI Taxonomy" id="1612149"/>
    <lineage>
        <taxon>Bacteria</taxon>
        <taxon>Pseudomonadati</taxon>
        <taxon>Bacteroidota</taxon>
        <taxon>Flavobacteriia</taxon>
        <taxon>Flavobacteriales</taxon>
        <taxon>Weeksellaceae</taxon>
        <taxon>Chryseobacterium group</taxon>
        <taxon>Chryseobacterium</taxon>
    </lineage>
</organism>
<dbReference type="STRING" id="1612149.SAMN05216324_12133"/>
<dbReference type="NCBIfam" id="TIGR04183">
    <property type="entry name" value="Por_Secre_tail"/>
    <property type="match status" value="1"/>
</dbReference>
<name>A0A1K2IVS2_9FLAO</name>
<dbReference type="InterPro" id="IPR026444">
    <property type="entry name" value="Secre_tail"/>
</dbReference>
<feature type="signal peptide" evidence="2">
    <location>
        <begin position="1"/>
        <end position="21"/>
    </location>
</feature>
<evidence type="ECO:0000313" key="5">
    <source>
        <dbReference type="Proteomes" id="UP000182034"/>
    </source>
</evidence>
<accession>A0A1K2IVS2</accession>
<evidence type="ECO:0000259" key="3">
    <source>
        <dbReference type="Pfam" id="PF18962"/>
    </source>
</evidence>
<feature type="chain" id="PRO_5012769437" evidence="2">
    <location>
        <begin position="22"/>
        <end position="603"/>
    </location>
</feature>
<gene>
    <name evidence="4" type="ORF">SAMN05216324_12133</name>
</gene>
<dbReference type="OrthoDB" id="9765926at2"/>
<feature type="domain" description="Secretion system C-terminal sorting" evidence="3">
    <location>
        <begin position="535"/>
        <end position="602"/>
    </location>
</feature>
<dbReference type="NCBIfam" id="NF045639">
    <property type="entry name" value="GCX_COOH"/>
    <property type="match status" value="1"/>
</dbReference>
<evidence type="ECO:0000313" key="4">
    <source>
        <dbReference type="EMBL" id="SFZ96532.1"/>
    </source>
</evidence>
<dbReference type="AlphaFoldDB" id="A0A1K2IVS2"/>
<keyword evidence="1 2" id="KW-0732">Signal</keyword>
<dbReference type="InterPro" id="IPR055015">
    <property type="entry name" value="GCX_COOH"/>
</dbReference>
<protein>
    <submittedName>
        <fullName evidence="4">Por secretion system C-terminal sorting domain-containing protein</fullName>
    </submittedName>
</protein>
<keyword evidence="5" id="KW-1185">Reference proteome</keyword>
<dbReference type="RefSeq" id="WP_072412427.1">
    <property type="nucleotide sequence ID" value="NZ_FPKW01000021.1"/>
</dbReference>
<reference evidence="5" key="1">
    <citation type="submission" date="2016-10" db="EMBL/GenBank/DDBJ databases">
        <authorList>
            <person name="Varghese N."/>
            <person name="Submissions S."/>
        </authorList>
    </citation>
    <scope>NUCLEOTIDE SEQUENCE [LARGE SCALE GENOMIC DNA]</scope>
    <source>
        <strain evidence="5">SUR2</strain>
    </source>
</reference>
<dbReference type="SUPFAM" id="SSF50960">
    <property type="entry name" value="TolB, C-terminal domain"/>
    <property type="match status" value="1"/>
</dbReference>